<protein>
    <submittedName>
        <fullName evidence="2">Uncharacterized protein</fullName>
    </submittedName>
</protein>
<gene>
    <name evidence="2" type="ORF">ACJ72_07208</name>
</gene>
<comment type="caution">
    <text evidence="2">The sequence shown here is derived from an EMBL/GenBank/DDBJ whole genome shotgun (WGS) entry which is preliminary data.</text>
</comment>
<evidence type="ECO:0000313" key="2">
    <source>
        <dbReference type="EMBL" id="OAX78484.1"/>
    </source>
</evidence>
<dbReference type="OrthoDB" id="4540678at2759"/>
<feature type="region of interest" description="Disordered" evidence="1">
    <location>
        <begin position="181"/>
        <end position="205"/>
    </location>
</feature>
<sequence>MTTVRVLEDEFIERINAEEASFSEDTARLNKDQLESVRLCCELFRTDVVESLKEVSVSQQYRLLQAQKLLRQIYSDLERPTIFLLCMLPWPITNLTKLDQRKFLPKLRTWCENIPEKKGLQKIAKAVCEKYDIAKSIQDELNIPNPPPRKRKRISHVLHNNYTYESGGQSVDPISGIHDERSCAKETQQEERHSSDAQLNDQTHKNDKTQMILTVDDIPGFQISLLADQLPQSVINLDIMHLIRFLQKYQSTSSNPEQFRSILGLLQGYQSSCRTLHYIQLIIPWYGATPSIDIKIDSKIG</sequence>
<dbReference type="EMBL" id="LGUA01001490">
    <property type="protein sequence ID" value="OAX78484.1"/>
    <property type="molecule type" value="Genomic_DNA"/>
</dbReference>
<evidence type="ECO:0000256" key="1">
    <source>
        <dbReference type="SAM" id="MobiDB-lite"/>
    </source>
</evidence>
<feature type="compositionally biased region" description="Basic and acidic residues" evidence="1">
    <location>
        <begin position="181"/>
        <end position="195"/>
    </location>
</feature>
<evidence type="ECO:0000313" key="3">
    <source>
        <dbReference type="Proteomes" id="UP000091918"/>
    </source>
</evidence>
<organism evidence="2 3">
    <name type="scientific">Emergomyces africanus</name>
    <dbReference type="NCBI Taxonomy" id="1955775"/>
    <lineage>
        <taxon>Eukaryota</taxon>
        <taxon>Fungi</taxon>
        <taxon>Dikarya</taxon>
        <taxon>Ascomycota</taxon>
        <taxon>Pezizomycotina</taxon>
        <taxon>Eurotiomycetes</taxon>
        <taxon>Eurotiomycetidae</taxon>
        <taxon>Onygenales</taxon>
        <taxon>Ajellomycetaceae</taxon>
        <taxon>Emergomyces</taxon>
    </lineage>
</organism>
<proteinExistence type="predicted"/>
<name>A0A1B7NNT7_9EURO</name>
<reference evidence="2 3" key="1">
    <citation type="submission" date="2015-07" db="EMBL/GenBank/DDBJ databases">
        <title>Emmonsia species relationships and genome sequence.</title>
        <authorList>
            <person name="Cuomo C.A."/>
            <person name="Schwartz I.S."/>
            <person name="Kenyon C."/>
            <person name="de Hoog G.S."/>
            <person name="Govender N.P."/>
            <person name="Botha A."/>
            <person name="Moreno L."/>
            <person name="de Vries M."/>
            <person name="Munoz J.F."/>
            <person name="Stielow J.B."/>
        </authorList>
    </citation>
    <scope>NUCLEOTIDE SEQUENCE [LARGE SCALE GENOMIC DNA]</scope>
    <source>
        <strain evidence="2 3">CBS 136260</strain>
    </source>
</reference>
<dbReference type="AlphaFoldDB" id="A0A1B7NNT7"/>
<dbReference type="Proteomes" id="UP000091918">
    <property type="component" value="Unassembled WGS sequence"/>
</dbReference>
<keyword evidence="3" id="KW-1185">Reference proteome</keyword>
<accession>A0A1B7NNT7</accession>